<gene>
    <name evidence="1" type="ORF">Vadar_003467</name>
</gene>
<dbReference type="EMBL" id="CM037155">
    <property type="protein sequence ID" value="KAH7845551.1"/>
    <property type="molecule type" value="Genomic_DNA"/>
</dbReference>
<reference evidence="1 2" key="1">
    <citation type="journal article" date="2021" name="Hortic Res">
        <title>High-quality reference genome and annotation aids understanding of berry development for evergreen blueberry (Vaccinium darrowii).</title>
        <authorList>
            <person name="Yu J."/>
            <person name="Hulse-Kemp A.M."/>
            <person name="Babiker E."/>
            <person name="Staton M."/>
        </authorList>
    </citation>
    <scope>NUCLEOTIDE SEQUENCE [LARGE SCALE GENOMIC DNA]</scope>
    <source>
        <strain evidence="2">cv. NJ 8807/NJ 8810</strain>
        <tissue evidence="1">Young leaf</tissue>
    </source>
</reference>
<comment type="caution">
    <text evidence="1">The sequence shown here is derived from an EMBL/GenBank/DDBJ whole genome shotgun (WGS) entry which is preliminary data.</text>
</comment>
<evidence type="ECO:0000313" key="2">
    <source>
        <dbReference type="Proteomes" id="UP000828048"/>
    </source>
</evidence>
<organism evidence="1 2">
    <name type="scientific">Vaccinium darrowii</name>
    <dbReference type="NCBI Taxonomy" id="229202"/>
    <lineage>
        <taxon>Eukaryota</taxon>
        <taxon>Viridiplantae</taxon>
        <taxon>Streptophyta</taxon>
        <taxon>Embryophyta</taxon>
        <taxon>Tracheophyta</taxon>
        <taxon>Spermatophyta</taxon>
        <taxon>Magnoliopsida</taxon>
        <taxon>eudicotyledons</taxon>
        <taxon>Gunneridae</taxon>
        <taxon>Pentapetalae</taxon>
        <taxon>asterids</taxon>
        <taxon>Ericales</taxon>
        <taxon>Ericaceae</taxon>
        <taxon>Vaccinioideae</taxon>
        <taxon>Vaccinieae</taxon>
        <taxon>Vaccinium</taxon>
    </lineage>
</organism>
<protein>
    <submittedName>
        <fullName evidence="1">Uncharacterized protein</fullName>
    </submittedName>
</protein>
<accession>A0ACB7XWC5</accession>
<proteinExistence type="predicted"/>
<name>A0ACB7XWC5_9ERIC</name>
<evidence type="ECO:0000313" key="1">
    <source>
        <dbReference type="EMBL" id="KAH7845551.1"/>
    </source>
</evidence>
<sequence length="732" mass="82194">MGRNKKKPNPPPLPPNTATGAPPPPPPPPPTNNPNQEQTEIDQELSLIESECNAAIAAHTAGNPGKAFSLIEETRLRYENCGLVYAAEYNLHTLEASRVEASDDVLFQNHVQSAVESARRAVSLSPNSTEFGILYAQALYKLSGGLVDGFDEVLRECERALSIENPLHHCRDASLSLKARDSDETSESESFGMSERKKQAVLKEIANATVKMGKWRTYWNATSDEGKIGLIRPRIGDLRQYYSSLCKDGSAIRVFSEGIDYAEKNKNWKFWLCYYCDEKFDDFELRMKHIEQMHEGVIGKNPQMKRFFFQEIDADSESEVYDNFFVDGIVYVIKERIVLAGDSSCPLDDRLIRVEVMPHRHHDGVENGKNGSASTCSITDAEVAVPPDLDAFGQWLFDGPAISTTEELSAWTHVQDQRKQEGIAVPKKFEDEFILFQSLCRKQRELLVQCRSLRGIVIICAQELDKREEGGENVAKSYKSLLIEMLEPLAKAKEDSMSPAQRSELSAIMGVLAEAQNIRQARDQAASVEDEEDASIRMAIQNKMSQPLSELCTNEALITRSSAVMLRLWAIYKQTSLDYRGIMLPLVRNFIHAKLEALVFEEEKQKAEAAAEALLSELTLDTKKSTSKGNSHPKLSKKSSKDKKKIKDHREVKDPKARNEAEPIKVTSSDKLPVAREENTEQADFHVAAARADELKLEEKLDQQRQFEEEAKQKALAKETTNEAAPTKVEEL</sequence>
<keyword evidence="2" id="KW-1185">Reference proteome</keyword>
<dbReference type="Proteomes" id="UP000828048">
    <property type="component" value="Chromosome 5"/>
</dbReference>